<dbReference type="AlphaFoldDB" id="A0A1T4Y3T5"/>
<evidence type="ECO:0000256" key="8">
    <source>
        <dbReference type="SAM" id="Phobius"/>
    </source>
</evidence>
<name>A0A1T4Y3T5_9MICO</name>
<dbReference type="EMBL" id="FUYG01000005">
    <property type="protein sequence ID" value="SKA96494.1"/>
    <property type="molecule type" value="Genomic_DNA"/>
</dbReference>
<feature type="transmembrane region" description="Helical" evidence="8">
    <location>
        <begin position="244"/>
        <end position="268"/>
    </location>
</feature>
<evidence type="ECO:0000256" key="6">
    <source>
        <dbReference type="ARBA" id="ARBA00022989"/>
    </source>
</evidence>
<feature type="transmembrane region" description="Helical" evidence="8">
    <location>
        <begin position="153"/>
        <end position="172"/>
    </location>
</feature>
<keyword evidence="5 8" id="KW-0812">Transmembrane</keyword>
<comment type="subcellular location">
    <subcellularLocation>
        <location evidence="1">Cell membrane</location>
        <topology evidence="1">Multi-pass membrane protein</topology>
    </subcellularLocation>
</comment>
<sequence>MIRRPLGRSRIRPTTVNLALLVLLAVLAAIGAMSGDFSIPFAELMKVVSGTANDLTTTVVLEWRLPRIAAAIVVGLALGVAGGLFQTVTHNPLASPDVLGLSNGAFVGMLVSLIVAGSSVESRTIGALVGGLATALLIFAFSRGDGFGGFRFIIVGVAISSMAAAFGTWLLLQVDLDTALFASAWGAGTLAGVTAGGVATAAVLVGVLLAAIPLHVRALHQLGLGDDVAIVTGVRISVTRITMLAAGVLLVCVATTVAGPVAFVALAAPQIARRLVGIPHIPFLTTALFGAAMLSASDLIAQHALPVMLPVGVVTVVVGGCYLVWFLVREGRAGRRTG</sequence>
<evidence type="ECO:0000256" key="3">
    <source>
        <dbReference type="ARBA" id="ARBA00022448"/>
    </source>
</evidence>
<dbReference type="Proteomes" id="UP000189735">
    <property type="component" value="Unassembled WGS sequence"/>
</dbReference>
<evidence type="ECO:0000313" key="9">
    <source>
        <dbReference type="EMBL" id="SKA96494.1"/>
    </source>
</evidence>
<feature type="transmembrane region" description="Helical" evidence="8">
    <location>
        <begin position="184"/>
        <end position="211"/>
    </location>
</feature>
<dbReference type="PANTHER" id="PTHR30472:SF24">
    <property type="entry name" value="FERRIC ENTEROBACTIN TRANSPORT SYSTEM PERMEASE PROTEIN FEPG"/>
    <property type="match status" value="1"/>
</dbReference>
<feature type="transmembrane region" description="Helical" evidence="8">
    <location>
        <begin position="98"/>
        <end position="118"/>
    </location>
</feature>
<dbReference type="CDD" id="cd06550">
    <property type="entry name" value="TM_ABC_iron-siderophores_like"/>
    <property type="match status" value="1"/>
</dbReference>
<evidence type="ECO:0000256" key="4">
    <source>
        <dbReference type="ARBA" id="ARBA00022475"/>
    </source>
</evidence>
<feature type="transmembrane region" description="Helical" evidence="8">
    <location>
        <begin position="124"/>
        <end position="141"/>
    </location>
</feature>
<dbReference type="PANTHER" id="PTHR30472">
    <property type="entry name" value="FERRIC ENTEROBACTIN TRANSPORT SYSTEM PERMEASE PROTEIN"/>
    <property type="match status" value="1"/>
</dbReference>
<dbReference type="GO" id="GO:0033214">
    <property type="term" value="P:siderophore-iron import into cell"/>
    <property type="evidence" value="ECO:0007669"/>
    <property type="project" value="TreeGrafter"/>
</dbReference>
<dbReference type="InterPro" id="IPR000522">
    <property type="entry name" value="ABC_transptr_permease_BtuC"/>
</dbReference>
<comment type="similarity">
    <text evidence="2">Belongs to the binding-protein-dependent transport system permease family. FecCD subfamily.</text>
</comment>
<protein>
    <submittedName>
        <fullName evidence="9">Iron complex transport system permease protein</fullName>
    </submittedName>
</protein>
<dbReference type="GO" id="GO:0022857">
    <property type="term" value="F:transmembrane transporter activity"/>
    <property type="evidence" value="ECO:0007669"/>
    <property type="project" value="InterPro"/>
</dbReference>
<evidence type="ECO:0000256" key="1">
    <source>
        <dbReference type="ARBA" id="ARBA00004651"/>
    </source>
</evidence>
<dbReference type="SUPFAM" id="SSF81345">
    <property type="entry name" value="ABC transporter involved in vitamin B12 uptake, BtuC"/>
    <property type="match status" value="1"/>
</dbReference>
<evidence type="ECO:0000256" key="7">
    <source>
        <dbReference type="ARBA" id="ARBA00023136"/>
    </source>
</evidence>
<feature type="transmembrane region" description="Helical" evidence="8">
    <location>
        <begin position="307"/>
        <end position="328"/>
    </location>
</feature>
<dbReference type="Gene3D" id="1.10.3470.10">
    <property type="entry name" value="ABC transporter involved in vitamin B12 uptake, BtuC"/>
    <property type="match status" value="1"/>
</dbReference>
<keyword evidence="7 8" id="KW-0472">Membrane</keyword>
<dbReference type="InterPro" id="IPR037294">
    <property type="entry name" value="ABC_BtuC-like"/>
</dbReference>
<keyword evidence="4" id="KW-1003">Cell membrane</keyword>
<keyword evidence="3" id="KW-0813">Transport</keyword>
<keyword evidence="6 8" id="KW-1133">Transmembrane helix</keyword>
<dbReference type="RefSeq" id="WP_078714470.1">
    <property type="nucleotide sequence ID" value="NZ_FUYG01000005.1"/>
</dbReference>
<evidence type="ECO:0000313" key="10">
    <source>
        <dbReference type="Proteomes" id="UP000189735"/>
    </source>
</evidence>
<gene>
    <name evidence="9" type="ORF">SAMN06295879_2253</name>
</gene>
<reference evidence="10" key="1">
    <citation type="submission" date="2017-02" db="EMBL/GenBank/DDBJ databases">
        <authorList>
            <person name="Varghese N."/>
            <person name="Submissions S."/>
        </authorList>
    </citation>
    <scope>NUCLEOTIDE SEQUENCE [LARGE SCALE GENOMIC DNA]</scope>
    <source>
        <strain evidence="10">VKM Ac-2052</strain>
    </source>
</reference>
<dbReference type="Pfam" id="PF01032">
    <property type="entry name" value="FecCD"/>
    <property type="match status" value="1"/>
</dbReference>
<evidence type="ECO:0000256" key="2">
    <source>
        <dbReference type="ARBA" id="ARBA00007935"/>
    </source>
</evidence>
<dbReference type="GO" id="GO:0005886">
    <property type="term" value="C:plasma membrane"/>
    <property type="evidence" value="ECO:0007669"/>
    <property type="project" value="UniProtKB-SubCell"/>
</dbReference>
<feature type="transmembrane region" description="Helical" evidence="8">
    <location>
        <begin position="68"/>
        <end position="86"/>
    </location>
</feature>
<accession>A0A1T4Y3T5</accession>
<organism evidence="9 10">
    <name type="scientific">Agreia bicolorata</name>
    <dbReference type="NCBI Taxonomy" id="110935"/>
    <lineage>
        <taxon>Bacteria</taxon>
        <taxon>Bacillati</taxon>
        <taxon>Actinomycetota</taxon>
        <taxon>Actinomycetes</taxon>
        <taxon>Micrococcales</taxon>
        <taxon>Microbacteriaceae</taxon>
        <taxon>Agreia</taxon>
    </lineage>
</organism>
<evidence type="ECO:0000256" key="5">
    <source>
        <dbReference type="ARBA" id="ARBA00022692"/>
    </source>
</evidence>
<proteinExistence type="inferred from homology"/>